<evidence type="ECO:0000313" key="2">
    <source>
        <dbReference type="Proteomes" id="UP000799444"/>
    </source>
</evidence>
<keyword evidence="2" id="KW-1185">Reference proteome</keyword>
<proteinExistence type="predicted"/>
<evidence type="ECO:0000313" key="1">
    <source>
        <dbReference type="EMBL" id="KAF2736803.1"/>
    </source>
</evidence>
<name>A0A9P4QZN3_9PLEO</name>
<sequence length="205" mass="24372">MLELSFCSHRREFSILPAPPIFHVNREARIEACRYFRKIKVEEEFVWHPSESPQNWSSKYFFFRPSHEILFLKSFPRNHIYSSAYLSLSAITAVEHIAIITKGWSLMGAIDMMYHFVLITTRLKSITIIPRSCSKVPTHEELQGIFALPYMNYMLRFALQTCKDHRWQLWFQDKKRTGARFKVKQDPHMRKLQITCIERRGPCSV</sequence>
<dbReference type="EMBL" id="ML996121">
    <property type="protein sequence ID" value="KAF2736803.1"/>
    <property type="molecule type" value="Genomic_DNA"/>
</dbReference>
<dbReference type="AlphaFoldDB" id="A0A9P4QZN3"/>
<protein>
    <submittedName>
        <fullName evidence="1">Uncharacterized protein</fullName>
    </submittedName>
</protein>
<comment type="caution">
    <text evidence="1">The sequence shown here is derived from an EMBL/GenBank/DDBJ whole genome shotgun (WGS) entry which is preliminary data.</text>
</comment>
<dbReference type="Proteomes" id="UP000799444">
    <property type="component" value="Unassembled WGS sequence"/>
</dbReference>
<organism evidence="1 2">
    <name type="scientific">Polyplosphaeria fusca</name>
    <dbReference type="NCBI Taxonomy" id="682080"/>
    <lineage>
        <taxon>Eukaryota</taxon>
        <taxon>Fungi</taxon>
        <taxon>Dikarya</taxon>
        <taxon>Ascomycota</taxon>
        <taxon>Pezizomycotina</taxon>
        <taxon>Dothideomycetes</taxon>
        <taxon>Pleosporomycetidae</taxon>
        <taxon>Pleosporales</taxon>
        <taxon>Tetraplosphaeriaceae</taxon>
        <taxon>Polyplosphaeria</taxon>
    </lineage>
</organism>
<reference evidence="1" key="1">
    <citation type="journal article" date="2020" name="Stud. Mycol.">
        <title>101 Dothideomycetes genomes: a test case for predicting lifestyles and emergence of pathogens.</title>
        <authorList>
            <person name="Haridas S."/>
            <person name="Albert R."/>
            <person name="Binder M."/>
            <person name="Bloem J."/>
            <person name="Labutti K."/>
            <person name="Salamov A."/>
            <person name="Andreopoulos B."/>
            <person name="Baker S."/>
            <person name="Barry K."/>
            <person name="Bills G."/>
            <person name="Bluhm B."/>
            <person name="Cannon C."/>
            <person name="Castanera R."/>
            <person name="Culley D."/>
            <person name="Daum C."/>
            <person name="Ezra D."/>
            <person name="Gonzalez J."/>
            <person name="Henrissat B."/>
            <person name="Kuo A."/>
            <person name="Liang C."/>
            <person name="Lipzen A."/>
            <person name="Lutzoni F."/>
            <person name="Magnuson J."/>
            <person name="Mondo S."/>
            <person name="Nolan M."/>
            <person name="Ohm R."/>
            <person name="Pangilinan J."/>
            <person name="Park H.-J."/>
            <person name="Ramirez L."/>
            <person name="Alfaro M."/>
            <person name="Sun H."/>
            <person name="Tritt A."/>
            <person name="Yoshinaga Y."/>
            <person name="Zwiers L.-H."/>
            <person name="Turgeon B."/>
            <person name="Goodwin S."/>
            <person name="Spatafora J."/>
            <person name="Crous P."/>
            <person name="Grigoriev I."/>
        </authorList>
    </citation>
    <scope>NUCLEOTIDE SEQUENCE</scope>
    <source>
        <strain evidence="1">CBS 125425</strain>
    </source>
</reference>
<gene>
    <name evidence="1" type="ORF">EJ04DRAFT_141960</name>
</gene>
<accession>A0A9P4QZN3</accession>